<evidence type="ECO:0008006" key="8">
    <source>
        <dbReference type="Google" id="ProtNLM"/>
    </source>
</evidence>
<dbReference type="Gene3D" id="3.40.50.300">
    <property type="entry name" value="P-loop containing nucleotide triphosphate hydrolases"/>
    <property type="match status" value="1"/>
</dbReference>
<feature type="compositionally biased region" description="Acidic residues" evidence="3">
    <location>
        <begin position="1229"/>
        <end position="1249"/>
    </location>
</feature>
<reference evidence="6 7" key="1">
    <citation type="submission" date="2016-03" db="EMBL/GenBank/DDBJ databases">
        <authorList>
            <person name="Ploux O."/>
        </authorList>
    </citation>
    <scope>NUCLEOTIDE SEQUENCE [LARGE SCALE GENOMIC DNA]</scope>
    <source>
        <strain evidence="6 7">UAMH 11012</strain>
    </source>
</reference>
<dbReference type="SUPFAM" id="SSF52540">
    <property type="entry name" value="P-loop containing nucleoside triphosphate hydrolases"/>
    <property type="match status" value="1"/>
</dbReference>
<proteinExistence type="predicted"/>
<keyword evidence="7" id="KW-1185">Reference proteome</keyword>
<evidence type="ECO:0000256" key="1">
    <source>
        <dbReference type="ARBA" id="ARBA00022737"/>
    </source>
</evidence>
<dbReference type="InterPro" id="IPR056125">
    <property type="entry name" value="DUF7708"/>
</dbReference>
<dbReference type="Proteomes" id="UP000184330">
    <property type="component" value="Unassembled WGS sequence"/>
</dbReference>
<feature type="domain" description="DUF7708" evidence="4">
    <location>
        <begin position="74"/>
        <end position="171"/>
    </location>
</feature>
<feature type="coiled-coil region" evidence="2">
    <location>
        <begin position="191"/>
        <end position="303"/>
    </location>
</feature>
<dbReference type="PANTHER" id="PTHR10039:SF14">
    <property type="entry name" value="NACHT DOMAIN-CONTAINING PROTEIN"/>
    <property type="match status" value="1"/>
</dbReference>
<sequence>MAVPQEPVFKREFEKFLHDLQNSKSKRKAAFIGRIQLQNANHTPEELLESVQVLMRECSDKRMRKWYNKSFTPVIDAIKDYTGVIDTMIQAYPMPTALIWGGLKIVLDCAGRHGQQFEKIKSHMETLQDHLWDLANCDMLYGSSPYSADVVRRLIGRSYVTILRFWYRCTKIIEHPMRYVAVTDHKLLAILGDLKKDSEELSKICERAEALLNQAARKDVAEEFVRSALERGAAQIDREKAEIERTEAAKERTKAEQERAAAQRSRELAEIEFQEAERERLAAKAERDAAQNYRQKAASWQEEQDHRFILQRTQALIDRMDGHNRFSLLLLESAKSERHPGTCEWILQHEKFLSWSAESTKRPIFWLHGRHGAGKSFICASAIEHISNKNEHPPIFQFLTKDHYVSRNQLLRNLAQQLLEVLAAKRLELPESLIPFLTVNKENTKMIEKLIQAIIHELPLTYIFLDGLDEADYTDFQGDVPIPRAKEEVPLFVNFLASEAIENPDKVRLWCSSQFSPEIQRYMYRHRSENIIEVPLQTEDTARDIQKYLLAAIPESTRDKDMFAGLVIAAAISTEVEGSFLWASSMLEDLKDRAEDSDDLITLAEEGLPTTMNDQYSKIIARIRRRDRGDKSLPLWKIVLSLIAFAKRPLRMSEIIEGVAMTRTTINSNLNDNKRVDADKILTSCMSLVRLIKSKIDMGDGLLRLSHSAVGVFLMKYSDDSEDIEESDQLVSSTIMRDCCLKYLLQPRYSGLLQKSTSGGFVTPDGEDVNTHQLVLYAAKYWDKHADTMAEDDEQTAVEQFLRSKNFLACIQIQSRYVIGHFVQNFDPITDQCRSTKRSLPLWMKDIPLFQQYFSFTAEWGELLQRGIYAQFQGEIDRCFWTALGEHHFLAKHPSRYRNFILKDKENLDSDGKVCRVQQVSEDGRSLTVCWIQTDREISKAYLESWNIGDGDKPRLEGRSVQEFSVDDVRWARYSLPCSRSWPLVPDAERVDRPDAITLHEGGKILRIGSYLSPNLSTKQLAQNPTVYSDKVMNDAWEETQTQGSILVVCRRRLPRKETSAGDQKVEVRRIQTLQDRLLDYKKQQREKRKSTKDQRRTDKTSKKMRALRAAIEEALTDESGSEDETLGRRRSKKKQEDDSDPEPYEDSDSSSMSLPSEPESTDEESDEQDGLSSPGESWSEASTNDEQSSGDDTFSQCSEKVSSGDEIASLKSIASDDESGSDALGESSDSDFDEDSEIESDLSEEEDAPIAQVARHESLMSYPVEITPRTKNIHCDWCLKKCPIRWYHCTQCVNDDFDLCHACVRQGHWCLDKSHQLFEMDQVGTLGVTSSIGFKLRQELKVFDTSTGTPKPLYHFSMKYDAMLHDSAPAIHPKHSLVVWPLSGSQLLFADFNANSYFEQKVKTGSGRSRPICVSLSFSPCGNLLRVATVDSTFFKAPKLKRKGKGLRKQLKPIMCLNLYVLILQLATSKPTRSPPKLIATTTLQLGCGLKSHVQQLPFAFTWCESDLYFTMSSSRLRVYKIGLTEDGNTLMPPAPSRPPATTNGGSFQDFCGPDMCGPCEPAPLRRAATASKSIALTVTVPKETIFLPRSARSRSVQFIPPHTPSGNSTVVIGPRNGLNPDPPIVVYFDAEDLGSWVDLAVKEGEESRLGGQQQRLEGRYETFDTEQDCDIIFV</sequence>
<evidence type="ECO:0000259" key="5">
    <source>
        <dbReference type="Pfam" id="PF24883"/>
    </source>
</evidence>
<feature type="compositionally biased region" description="Acidic residues" evidence="3">
    <location>
        <begin position="1138"/>
        <end position="1149"/>
    </location>
</feature>
<dbReference type="EMBL" id="FJOG01000017">
    <property type="protein sequence ID" value="CZR61018.1"/>
    <property type="molecule type" value="Genomic_DNA"/>
</dbReference>
<dbReference type="Pfam" id="PF24809">
    <property type="entry name" value="DUF7708"/>
    <property type="match status" value="1"/>
</dbReference>
<evidence type="ECO:0000256" key="3">
    <source>
        <dbReference type="SAM" id="MobiDB-lite"/>
    </source>
</evidence>
<keyword evidence="1" id="KW-0677">Repeat</keyword>
<dbReference type="PANTHER" id="PTHR10039">
    <property type="entry name" value="AMELOGENIN"/>
    <property type="match status" value="1"/>
</dbReference>
<dbReference type="InterPro" id="IPR027417">
    <property type="entry name" value="P-loop_NTPase"/>
</dbReference>
<name>A0A1L7X7M2_9HELO</name>
<feature type="compositionally biased region" description="Acidic residues" evidence="3">
    <location>
        <begin position="1115"/>
        <end position="1125"/>
    </location>
</feature>
<organism evidence="6 7">
    <name type="scientific">Phialocephala subalpina</name>
    <dbReference type="NCBI Taxonomy" id="576137"/>
    <lineage>
        <taxon>Eukaryota</taxon>
        <taxon>Fungi</taxon>
        <taxon>Dikarya</taxon>
        <taxon>Ascomycota</taxon>
        <taxon>Pezizomycotina</taxon>
        <taxon>Leotiomycetes</taxon>
        <taxon>Helotiales</taxon>
        <taxon>Mollisiaceae</taxon>
        <taxon>Phialocephala</taxon>
        <taxon>Phialocephala fortinii species complex</taxon>
    </lineage>
</organism>
<feature type="compositionally biased region" description="Acidic residues" evidence="3">
    <location>
        <begin position="1160"/>
        <end position="1170"/>
    </location>
</feature>
<protein>
    <recommendedName>
        <fullName evidence="8">NACHT domain-containing protein</fullName>
    </recommendedName>
</protein>
<dbReference type="Pfam" id="PF24883">
    <property type="entry name" value="NPHP3_N"/>
    <property type="match status" value="1"/>
</dbReference>
<evidence type="ECO:0000313" key="6">
    <source>
        <dbReference type="EMBL" id="CZR61018.1"/>
    </source>
</evidence>
<evidence type="ECO:0000256" key="2">
    <source>
        <dbReference type="SAM" id="Coils"/>
    </source>
</evidence>
<gene>
    <name evidence="6" type="ORF">PAC_10914</name>
</gene>
<feature type="compositionally biased region" description="Low complexity" evidence="3">
    <location>
        <begin position="1150"/>
        <end position="1159"/>
    </location>
</feature>
<feature type="compositionally biased region" description="Polar residues" evidence="3">
    <location>
        <begin position="1171"/>
        <end position="1202"/>
    </location>
</feature>
<feature type="compositionally biased region" description="Basic and acidic residues" evidence="3">
    <location>
        <begin position="1092"/>
        <end position="1102"/>
    </location>
</feature>
<dbReference type="OrthoDB" id="21416at2759"/>
<feature type="domain" description="Nephrocystin 3-like N-terminal" evidence="5">
    <location>
        <begin position="341"/>
        <end position="474"/>
    </location>
</feature>
<accession>A0A1L7X7M2</accession>
<dbReference type="InterPro" id="IPR056884">
    <property type="entry name" value="NPHP3-like_N"/>
</dbReference>
<dbReference type="SUPFAM" id="SSF57850">
    <property type="entry name" value="RING/U-box"/>
    <property type="match status" value="1"/>
</dbReference>
<keyword evidence="2" id="KW-0175">Coiled coil</keyword>
<dbReference type="STRING" id="576137.A0A1L7X7M2"/>
<evidence type="ECO:0000259" key="4">
    <source>
        <dbReference type="Pfam" id="PF24809"/>
    </source>
</evidence>
<evidence type="ECO:0000313" key="7">
    <source>
        <dbReference type="Proteomes" id="UP000184330"/>
    </source>
</evidence>
<feature type="region of interest" description="Disordered" evidence="3">
    <location>
        <begin position="1079"/>
        <end position="1249"/>
    </location>
</feature>